<sequence length="84" mass="9637">MSNLLSLISGPLDKNACSYFLILTIFFFVLLVIAFLSNIFVLIKNRKTLSFSNIIGGLYMIFTIFIAYFVNRLMYTVCVKSFQT</sequence>
<name>A0A6C0AQ42_9ZZZZ</name>
<accession>A0A6C0AQ42</accession>
<keyword evidence="1" id="KW-0472">Membrane</keyword>
<dbReference type="EMBL" id="MN740762">
    <property type="protein sequence ID" value="QHS81949.1"/>
    <property type="molecule type" value="Genomic_DNA"/>
</dbReference>
<organism evidence="2">
    <name type="scientific">viral metagenome</name>
    <dbReference type="NCBI Taxonomy" id="1070528"/>
    <lineage>
        <taxon>unclassified sequences</taxon>
        <taxon>metagenomes</taxon>
        <taxon>organismal metagenomes</taxon>
    </lineage>
</organism>
<reference evidence="2" key="1">
    <citation type="journal article" date="2020" name="Nature">
        <title>Giant virus diversity and host interactions through global metagenomics.</title>
        <authorList>
            <person name="Schulz F."/>
            <person name="Roux S."/>
            <person name="Paez-Espino D."/>
            <person name="Jungbluth S."/>
            <person name="Walsh D.A."/>
            <person name="Denef V.J."/>
            <person name="McMahon K.D."/>
            <person name="Konstantinidis K.T."/>
            <person name="Eloe-Fadrosh E.A."/>
            <person name="Kyrpides N.C."/>
            <person name="Woyke T."/>
        </authorList>
    </citation>
    <scope>NUCLEOTIDE SEQUENCE</scope>
    <source>
        <strain evidence="2">GVMAG-S-1101165-79</strain>
    </source>
</reference>
<feature type="transmembrane region" description="Helical" evidence="1">
    <location>
        <begin position="50"/>
        <end position="70"/>
    </location>
</feature>
<protein>
    <submittedName>
        <fullName evidence="2">Uncharacterized protein</fullName>
    </submittedName>
</protein>
<dbReference type="AlphaFoldDB" id="A0A6C0AQ42"/>
<keyword evidence="1" id="KW-0812">Transmembrane</keyword>
<keyword evidence="1" id="KW-1133">Transmembrane helix</keyword>
<evidence type="ECO:0000256" key="1">
    <source>
        <dbReference type="SAM" id="Phobius"/>
    </source>
</evidence>
<proteinExistence type="predicted"/>
<feature type="transmembrane region" description="Helical" evidence="1">
    <location>
        <begin position="20"/>
        <end position="43"/>
    </location>
</feature>
<evidence type="ECO:0000313" key="2">
    <source>
        <dbReference type="EMBL" id="QHS81949.1"/>
    </source>
</evidence>